<feature type="compositionally biased region" description="Low complexity" evidence="1">
    <location>
        <begin position="15"/>
        <end position="26"/>
    </location>
</feature>
<organism evidence="3">
    <name type="scientific">Haptolina brevifila</name>
    <dbReference type="NCBI Taxonomy" id="156173"/>
    <lineage>
        <taxon>Eukaryota</taxon>
        <taxon>Haptista</taxon>
        <taxon>Haptophyta</taxon>
        <taxon>Prymnesiophyceae</taxon>
        <taxon>Prymnesiales</taxon>
        <taxon>Prymnesiaceae</taxon>
        <taxon>Haptolina</taxon>
    </lineage>
</organism>
<accession>A0A7S2FEF2</accession>
<name>A0A7S2FEF2_9EUKA</name>
<evidence type="ECO:0000256" key="1">
    <source>
        <dbReference type="SAM" id="MobiDB-lite"/>
    </source>
</evidence>
<keyword evidence="2" id="KW-0472">Membrane</keyword>
<feature type="transmembrane region" description="Helical" evidence="2">
    <location>
        <begin position="176"/>
        <end position="200"/>
    </location>
</feature>
<dbReference type="EMBL" id="HBGU01000097">
    <property type="protein sequence ID" value="CAD9387980.1"/>
    <property type="molecule type" value="Transcribed_RNA"/>
</dbReference>
<feature type="region of interest" description="Disordered" evidence="1">
    <location>
        <begin position="1"/>
        <end position="83"/>
    </location>
</feature>
<protein>
    <submittedName>
        <fullName evidence="3">Uncharacterized protein</fullName>
    </submittedName>
</protein>
<feature type="compositionally biased region" description="Low complexity" evidence="1">
    <location>
        <begin position="64"/>
        <end position="73"/>
    </location>
</feature>
<dbReference type="AlphaFoldDB" id="A0A7S2FEF2"/>
<gene>
    <name evidence="3" type="ORF">CBRE1094_LOCUS47</name>
</gene>
<evidence type="ECO:0000256" key="2">
    <source>
        <dbReference type="SAM" id="Phobius"/>
    </source>
</evidence>
<evidence type="ECO:0000313" key="3">
    <source>
        <dbReference type="EMBL" id="CAD9387980.1"/>
    </source>
</evidence>
<keyword evidence="2" id="KW-1133">Transmembrane helix</keyword>
<sequence length="222" mass="23669">MGNSVGKTAPSELNAAAPAQSLSAAQKVSPEARPEINSARAHNKASDRLDVNFVSSQREHPGRVRTPAVAAARPGRKRPLRHGDPELRLKVEGLNGFAAMMATMKEMGYESDEDEEAAAGVKDVNVEVGDDQPTGAVPSAEVKSVAQSNPNVTAPQHQISSVEAGPAAARSRTHKWVIALIMLIMLACVAAIVVVLVMFVGNEPRRRLCRYRALIIQSLPVV</sequence>
<proteinExistence type="predicted"/>
<keyword evidence="2" id="KW-0812">Transmembrane</keyword>
<reference evidence="3" key="1">
    <citation type="submission" date="2021-01" db="EMBL/GenBank/DDBJ databases">
        <authorList>
            <person name="Corre E."/>
            <person name="Pelletier E."/>
            <person name="Niang G."/>
            <person name="Scheremetjew M."/>
            <person name="Finn R."/>
            <person name="Kale V."/>
            <person name="Holt S."/>
            <person name="Cochrane G."/>
            <person name="Meng A."/>
            <person name="Brown T."/>
            <person name="Cohen L."/>
        </authorList>
    </citation>
    <scope>NUCLEOTIDE SEQUENCE</scope>
    <source>
        <strain evidence="3">UTEX LB 985</strain>
    </source>
</reference>